<dbReference type="EMBL" id="LN890656">
    <property type="protein sequence ID" value="CUS05563.1"/>
    <property type="molecule type" value="Genomic_DNA"/>
</dbReference>
<dbReference type="InterPro" id="IPR002934">
    <property type="entry name" value="Polymerase_NTP_transf_dom"/>
</dbReference>
<dbReference type="PANTHER" id="PTHR33571">
    <property type="entry name" value="SSL8005 PROTEIN"/>
    <property type="match status" value="1"/>
</dbReference>
<dbReference type="GO" id="GO:0005524">
    <property type="term" value="F:ATP binding"/>
    <property type="evidence" value="ECO:0007669"/>
    <property type="project" value="UniProtKB-KW"/>
</dbReference>
<evidence type="ECO:0000259" key="10">
    <source>
        <dbReference type="Pfam" id="PF01909"/>
    </source>
</evidence>
<dbReference type="InterPro" id="IPR043519">
    <property type="entry name" value="NT_sf"/>
</dbReference>
<evidence type="ECO:0000313" key="12">
    <source>
        <dbReference type="Proteomes" id="UP000215027"/>
    </source>
</evidence>
<dbReference type="InterPro" id="IPR052038">
    <property type="entry name" value="Type-VII_TA_antitoxin"/>
</dbReference>
<keyword evidence="8" id="KW-0460">Magnesium</keyword>
<dbReference type="Pfam" id="PF01909">
    <property type="entry name" value="NTP_transf_2"/>
    <property type="match status" value="1"/>
</dbReference>
<evidence type="ECO:0000256" key="5">
    <source>
        <dbReference type="ARBA" id="ARBA00022723"/>
    </source>
</evidence>
<evidence type="ECO:0000256" key="8">
    <source>
        <dbReference type="ARBA" id="ARBA00022842"/>
    </source>
</evidence>
<sequence length="106" mass="12139">MKKPSSQASAHVPLPREALAEFSRRHHIRRLAVFGSALRDDFRPDSDLDILVEFEPDTRVGLRFFALQRELTELIGREVDLNTPGFLSPYFRDEVLAEAEDLYVAP</sequence>
<evidence type="ECO:0000256" key="1">
    <source>
        <dbReference type="ARBA" id="ARBA00001946"/>
    </source>
</evidence>
<dbReference type="SUPFAM" id="SSF81301">
    <property type="entry name" value="Nucleotidyltransferase"/>
    <property type="match status" value="1"/>
</dbReference>
<evidence type="ECO:0000256" key="6">
    <source>
        <dbReference type="ARBA" id="ARBA00022741"/>
    </source>
</evidence>
<comment type="similarity">
    <text evidence="9">Belongs to the MntA antitoxin family.</text>
</comment>
<name>A0A170PJH1_9CHLR</name>
<feature type="domain" description="Polymerase nucleotidyl transferase" evidence="10">
    <location>
        <begin position="17"/>
        <end position="99"/>
    </location>
</feature>
<dbReference type="GO" id="GO:0016779">
    <property type="term" value="F:nucleotidyltransferase activity"/>
    <property type="evidence" value="ECO:0007669"/>
    <property type="project" value="UniProtKB-KW"/>
</dbReference>
<keyword evidence="6" id="KW-0547">Nucleotide-binding</keyword>
<protein>
    <submittedName>
        <fullName evidence="11">DNA polymerase beta domain protein region</fullName>
    </submittedName>
</protein>
<accession>A0A170PJH1</accession>
<comment type="cofactor">
    <cofactor evidence="1">
        <name>Mg(2+)</name>
        <dbReference type="ChEBI" id="CHEBI:18420"/>
    </cofactor>
</comment>
<dbReference type="OrthoDB" id="9809668at2"/>
<keyword evidence="7" id="KW-0067">ATP-binding</keyword>
<keyword evidence="12" id="KW-1185">Reference proteome</keyword>
<evidence type="ECO:0000313" key="11">
    <source>
        <dbReference type="EMBL" id="CUS05563.1"/>
    </source>
</evidence>
<dbReference type="AlphaFoldDB" id="A0A170PJH1"/>
<keyword evidence="3" id="KW-0808">Transferase</keyword>
<dbReference type="GO" id="GO:0046872">
    <property type="term" value="F:metal ion binding"/>
    <property type="evidence" value="ECO:0007669"/>
    <property type="project" value="UniProtKB-KW"/>
</dbReference>
<proteinExistence type="inferred from homology"/>
<evidence type="ECO:0000256" key="4">
    <source>
        <dbReference type="ARBA" id="ARBA00022695"/>
    </source>
</evidence>
<dbReference type="Gene3D" id="3.30.460.10">
    <property type="entry name" value="Beta Polymerase, domain 2"/>
    <property type="match status" value="1"/>
</dbReference>
<keyword evidence="4" id="KW-0548">Nucleotidyltransferase</keyword>
<evidence type="ECO:0000256" key="9">
    <source>
        <dbReference type="ARBA" id="ARBA00038276"/>
    </source>
</evidence>
<evidence type="ECO:0000256" key="2">
    <source>
        <dbReference type="ARBA" id="ARBA00022649"/>
    </source>
</evidence>
<reference evidence="11" key="1">
    <citation type="submission" date="2016-01" db="EMBL/GenBank/DDBJ databases">
        <authorList>
            <person name="Mcilroy J.S."/>
            <person name="Karst M S."/>
            <person name="Albertsen M."/>
        </authorList>
    </citation>
    <scope>NUCLEOTIDE SEQUENCE</scope>
    <source>
        <strain evidence="11">Cfx-K</strain>
    </source>
</reference>
<dbReference type="PANTHER" id="PTHR33571:SF12">
    <property type="entry name" value="BSL3053 PROTEIN"/>
    <property type="match status" value="1"/>
</dbReference>
<gene>
    <name evidence="11" type="ORF">CFX0092_B0029</name>
</gene>
<evidence type="ECO:0000256" key="3">
    <source>
        <dbReference type="ARBA" id="ARBA00022679"/>
    </source>
</evidence>
<evidence type="ECO:0000256" key="7">
    <source>
        <dbReference type="ARBA" id="ARBA00022840"/>
    </source>
</evidence>
<keyword evidence="5" id="KW-0479">Metal-binding</keyword>
<dbReference type="RefSeq" id="WP_095044962.1">
    <property type="nucleotide sequence ID" value="NZ_LN890656.1"/>
</dbReference>
<organism evidence="11 12">
    <name type="scientific">Candidatus Promineifilum breve</name>
    <dbReference type="NCBI Taxonomy" id="1806508"/>
    <lineage>
        <taxon>Bacteria</taxon>
        <taxon>Bacillati</taxon>
        <taxon>Chloroflexota</taxon>
        <taxon>Ardenticatenia</taxon>
        <taxon>Candidatus Promineifilales</taxon>
        <taxon>Candidatus Promineifilaceae</taxon>
        <taxon>Candidatus Promineifilum</taxon>
    </lineage>
</organism>
<dbReference type="CDD" id="cd05403">
    <property type="entry name" value="NT_KNTase_like"/>
    <property type="match status" value="1"/>
</dbReference>
<dbReference type="Proteomes" id="UP000215027">
    <property type="component" value="Chromosome II"/>
</dbReference>
<keyword evidence="2" id="KW-1277">Toxin-antitoxin system</keyword>
<dbReference type="KEGG" id="pbf:CFX0092_B0029"/>